<dbReference type="FunFam" id="3.10.10.10:FF:000007">
    <property type="entry name" value="Retrovirus-related Pol polyprotein from transposon 17.6-like Protein"/>
    <property type="match status" value="1"/>
</dbReference>
<dbReference type="GO" id="GO:0004519">
    <property type="term" value="F:endonuclease activity"/>
    <property type="evidence" value="ECO:0007669"/>
    <property type="project" value="UniProtKB-KW"/>
</dbReference>
<keyword evidence="1" id="KW-0645">Protease</keyword>
<dbReference type="Gene3D" id="3.10.10.10">
    <property type="entry name" value="HIV Type 1 Reverse Transcriptase, subunit A, domain 1"/>
    <property type="match status" value="1"/>
</dbReference>
<accession>A0A8S2VV59</accession>
<dbReference type="PANTHER" id="PTHR37984:SF5">
    <property type="entry name" value="PROTEIN NYNRIN-LIKE"/>
    <property type="match status" value="1"/>
</dbReference>
<organism evidence="9 10">
    <name type="scientific">Didymodactylos carnosus</name>
    <dbReference type="NCBI Taxonomy" id="1234261"/>
    <lineage>
        <taxon>Eukaryota</taxon>
        <taxon>Metazoa</taxon>
        <taxon>Spiralia</taxon>
        <taxon>Gnathifera</taxon>
        <taxon>Rotifera</taxon>
        <taxon>Eurotatoria</taxon>
        <taxon>Bdelloidea</taxon>
        <taxon>Philodinida</taxon>
        <taxon>Philodinidae</taxon>
        <taxon>Didymodactylos</taxon>
    </lineage>
</organism>
<dbReference type="InterPro" id="IPR000477">
    <property type="entry name" value="RT_dom"/>
</dbReference>
<dbReference type="EMBL" id="CAJOBA010071094">
    <property type="protein sequence ID" value="CAF4392265.1"/>
    <property type="molecule type" value="Genomic_DNA"/>
</dbReference>
<dbReference type="CDD" id="cd09274">
    <property type="entry name" value="RNase_HI_RT_Ty3"/>
    <property type="match status" value="1"/>
</dbReference>
<dbReference type="InterPro" id="IPR050951">
    <property type="entry name" value="Retrovirus_Pol_polyprotein"/>
</dbReference>
<dbReference type="InterPro" id="IPR043128">
    <property type="entry name" value="Rev_trsase/Diguanyl_cyclase"/>
</dbReference>
<dbReference type="PANTHER" id="PTHR37984">
    <property type="entry name" value="PROTEIN CBG26694"/>
    <property type="match status" value="1"/>
</dbReference>
<feature type="non-terminal residue" evidence="9">
    <location>
        <position position="1"/>
    </location>
</feature>
<dbReference type="InterPro" id="IPR043502">
    <property type="entry name" value="DNA/RNA_pol_sf"/>
</dbReference>
<dbReference type="FunFam" id="3.30.70.270:FF:000020">
    <property type="entry name" value="Transposon Tf2-6 polyprotein-like Protein"/>
    <property type="match status" value="1"/>
</dbReference>
<dbReference type="AlphaFoldDB" id="A0A8S2VV59"/>
<evidence type="ECO:0000256" key="5">
    <source>
        <dbReference type="ARBA" id="ARBA00022759"/>
    </source>
</evidence>
<keyword evidence="5" id="KW-0255">Endonuclease</keyword>
<protein>
    <recommendedName>
        <fullName evidence="8">Reverse transcriptase domain-containing protein</fullName>
    </recommendedName>
</protein>
<dbReference type="PROSITE" id="PS50878">
    <property type="entry name" value="RT_POL"/>
    <property type="match status" value="1"/>
</dbReference>
<name>A0A8S2VV59_9BILA</name>
<evidence type="ECO:0000259" key="8">
    <source>
        <dbReference type="PROSITE" id="PS50878"/>
    </source>
</evidence>
<dbReference type="Pfam" id="PF17917">
    <property type="entry name" value="RT_RNaseH"/>
    <property type="match status" value="1"/>
</dbReference>
<dbReference type="Gene3D" id="3.30.70.270">
    <property type="match status" value="2"/>
</dbReference>
<dbReference type="SUPFAM" id="SSF56672">
    <property type="entry name" value="DNA/RNA polymerases"/>
    <property type="match status" value="1"/>
</dbReference>
<evidence type="ECO:0000313" key="10">
    <source>
        <dbReference type="Proteomes" id="UP000682733"/>
    </source>
</evidence>
<keyword evidence="6" id="KW-0378">Hydrolase</keyword>
<reference evidence="9" key="1">
    <citation type="submission" date="2021-02" db="EMBL/GenBank/DDBJ databases">
        <authorList>
            <person name="Nowell W R."/>
        </authorList>
    </citation>
    <scope>NUCLEOTIDE SEQUENCE</scope>
</reference>
<feature type="non-terminal residue" evidence="9">
    <location>
        <position position="504"/>
    </location>
</feature>
<evidence type="ECO:0000256" key="1">
    <source>
        <dbReference type="ARBA" id="ARBA00022670"/>
    </source>
</evidence>
<proteinExistence type="predicted"/>
<dbReference type="FunFam" id="3.10.20.370:FF:000001">
    <property type="entry name" value="Retrovirus-related Pol polyprotein from transposon 17.6-like protein"/>
    <property type="match status" value="1"/>
</dbReference>
<feature type="domain" description="Reverse transcriptase" evidence="8">
    <location>
        <begin position="107"/>
        <end position="286"/>
    </location>
</feature>
<keyword evidence="2" id="KW-0808">Transferase</keyword>
<keyword evidence="3" id="KW-0548">Nucleotidyltransferase</keyword>
<evidence type="ECO:0000313" key="9">
    <source>
        <dbReference type="EMBL" id="CAF4392265.1"/>
    </source>
</evidence>
<dbReference type="GO" id="GO:0008233">
    <property type="term" value="F:peptidase activity"/>
    <property type="evidence" value="ECO:0007669"/>
    <property type="project" value="UniProtKB-KW"/>
</dbReference>
<dbReference type="Pfam" id="PF00078">
    <property type="entry name" value="RVT_1"/>
    <property type="match status" value="1"/>
</dbReference>
<gene>
    <name evidence="9" type="ORF">TMI583_LOCUS43099</name>
</gene>
<keyword evidence="7" id="KW-0695">RNA-directed DNA polymerase</keyword>
<keyword evidence="4" id="KW-0540">Nuclease</keyword>
<dbReference type="GO" id="GO:0006508">
    <property type="term" value="P:proteolysis"/>
    <property type="evidence" value="ECO:0007669"/>
    <property type="project" value="UniProtKB-KW"/>
</dbReference>
<evidence type="ECO:0000256" key="2">
    <source>
        <dbReference type="ARBA" id="ARBA00022679"/>
    </source>
</evidence>
<dbReference type="Proteomes" id="UP000682733">
    <property type="component" value="Unassembled WGS sequence"/>
</dbReference>
<dbReference type="CDD" id="cd01647">
    <property type="entry name" value="RT_LTR"/>
    <property type="match status" value="1"/>
</dbReference>
<evidence type="ECO:0000256" key="4">
    <source>
        <dbReference type="ARBA" id="ARBA00022722"/>
    </source>
</evidence>
<sequence length="504" mass="57489">AVNPSPSCPTRSFSQQLSHLTSSQQFSSITTSVEKLISHLSSSQQRQLKPILLKHANVFDTSKPTIVNVGIQHRIPVKPHHHPTQSRAYRKAPKEREIESLQVQEMLSNHIVRPSSSPWSSPVVIVKKKDGKPRFCVDYRKLNAITERDVYPLPRIDDIIDRMVGAQFFTTLDLKAGYWQVPVSESDKKKTAFITTDGLFEFNVLPFGLSNAPATFQRLINNVLGALRWDIALVYLDDIIVYSTTFEHHVQHIDLVIGALNKANIKLNIEKCSMAKKELDYLGFRITPQGIKPTTFNVKKTIDFPTPTTAKQAYSFIQMAQFYRRFIPKFSNIAAPLNVFKNKNAKFVWTEECQLAYDTLKNKLSQYPLLAYHDGRSPLKLSIDASGYGIGGVLHKITEEGDRPILFLSRTMTTAEQKYSNVERECLALVWCITKLRPYLYGQHFTLLTDHHPLCWLNKQTSKNGRLDRWALQLQDYEFSIKHVAGKHNCVADCLSRYPMSPPD</sequence>
<comment type="caution">
    <text evidence="9">The sequence shown here is derived from an EMBL/GenBank/DDBJ whole genome shotgun (WGS) entry which is preliminary data.</text>
</comment>
<dbReference type="InterPro" id="IPR041373">
    <property type="entry name" value="RT_RNaseH"/>
</dbReference>
<evidence type="ECO:0000256" key="3">
    <source>
        <dbReference type="ARBA" id="ARBA00022695"/>
    </source>
</evidence>
<dbReference type="Gene3D" id="3.10.20.370">
    <property type="match status" value="1"/>
</dbReference>
<dbReference type="GO" id="GO:0003964">
    <property type="term" value="F:RNA-directed DNA polymerase activity"/>
    <property type="evidence" value="ECO:0007669"/>
    <property type="project" value="UniProtKB-KW"/>
</dbReference>
<evidence type="ECO:0000256" key="6">
    <source>
        <dbReference type="ARBA" id="ARBA00022801"/>
    </source>
</evidence>
<evidence type="ECO:0000256" key="7">
    <source>
        <dbReference type="ARBA" id="ARBA00022918"/>
    </source>
</evidence>